<keyword evidence="8 10" id="KW-0472">Membrane</keyword>
<keyword evidence="4 10" id="KW-0812">Transmembrane</keyword>
<organism evidence="12 13">
    <name type="scientific">Entomortierella parvispora</name>
    <dbReference type="NCBI Taxonomy" id="205924"/>
    <lineage>
        <taxon>Eukaryota</taxon>
        <taxon>Fungi</taxon>
        <taxon>Fungi incertae sedis</taxon>
        <taxon>Mucoromycota</taxon>
        <taxon>Mortierellomycotina</taxon>
        <taxon>Mortierellomycetes</taxon>
        <taxon>Mortierellales</taxon>
        <taxon>Mortierellaceae</taxon>
        <taxon>Entomortierella</taxon>
    </lineage>
</organism>
<feature type="transmembrane region" description="Helical" evidence="10">
    <location>
        <begin position="85"/>
        <end position="106"/>
    </location>
</feature>
<dbReference type="Proteomes" id="UP000827284">
    <property type="component" value="Unassembled WGS sequence"/>
</dbReference>
<dbReference type="GO" id="GO:0016020">
    <property type="term" value="C:membrane"/>
    <property type="evidence" value="ECO:0007669"/>
    <property type="project" value="UniProtKB-SubCell"/>
</dbReference>
<evidence type="ECO:0000256" key="1">
    <source>
        <dbReference type="ARBA" id="ARBA00004141"/>
    </source>
</evidence>
<gene>
    <name evidence="12" type="ORF">EMPS_07534</name>
</gene>
<dbReference type="AlphaFoldDB" id="A0A9P3LY87"/>
<comment type="caution">
    <text evidence="12">The sequence shown here is derived from an EMBL/GenBank/DDBJ whole genome shotgun (WGS) entry which is preliminary data.</text>
</comment>
<feature type="transmembrane region" description="Helical" evidence="10">
    <location>
        <begin position="12"/>
        <end position="40"/>
    </location>
</feature>
<keyword evidence="3" id="KW-0050">Antiport</keyword>
<evidence type="ECO:0000256" key="9">
    <source>
        <dbReference type="ARBA" id="ARBA00023201"/>
    </source>
</evidence>
<dbReference type="EMBL" id="BQFW01000010">
    <property type="protein sequence ID" value="GJJ75176.1"/>
    <property type="molecule type" value="Genomic_DNA"/>
</dbReference>
<evidence type="ECO:0000256" key="5">
    <source>
        <dbReference type="ARBA" id="ARBA00022989"/>
    </source>
</evidence>
<feature type="transmembrane region" description="Helical" evidence="10">
    <location>
        <begin position="162"/>
        <end position="185"/>
    </location>
</feature>
<dbReference type="OrthoDB" id="1288932at2759"/>
<accession>A0A9P3LY87</accession>
<reference evidence="12" key="1">
    <citation type="submission" date="2021-11" db="EMBL/GenBank/DDBJ databases">
        <authorList>
            <person name="Herlambang A."/>
            <person name="Guo Y."/>
            <person name="Takashima Y."/>
            <person name="Nishizawa T."/>
        </authorList>
    </citation>
    <scope>NUCLEOTIDE SEQUENCE</scope>
    <source>
        <strain evidence="12">E1425</strain>
    </source>
</reference>
<protein>
    <recommendedName>
        <fullName evidence="11">Cation/H+ exchanger transmembrane domain-containing protein</fullName>
    </recommendedName>
</protein>
<feature type="transmembrane region" description="Helical" evidence="10">
    <location>
        <begin position="61"/>
        <end position="79"/>
    </location>
</feature>
<proteinExistence type="predicted"/>
<sequence length="189" mass="20419">MFEPTIKLAGLVIIGFGYSILAEYLGSSRLLGAFVAGVFFSTFENLRRQYEKQIAHQIQPVMSAVFFASIGFDIPLSQILEPVLFGWGVVYALIASFSKLATILAVPAKISIRKGGGTEENSHVDTCSNSRWIVGTAMVARGELGLLMVQQAEMQGTMGQTVMVITVWSIVLATLFGVGAFSIAMKCKL</sequence>
<keyword evidence="9" id="KW-0739">Sodium transport</keyword>
<evidence type="ECO:0000256" key="4">
    <source>
        <dbReference type="ARBA" id="ARBA00022692"/>
    </source>
</evidence>
<dbReference type="InterPro" id="IPR006153">
    <property type="entry name" value="Cation/H_exchanger_TM"/>
</dbReference>
<keyword evidence="7" id="KW-0406">Ion transport</keyword>
<evidence type="ECO:0000259" key="11">
    <source>
        <dbReference type="Pfam" id="PF00999"/>
    </source>
</evidence>
<evidence type="ECO:0000256" key="8">
    <source>
        <dbReference type="ARBA" id="ARBA00023136"/>
    </source>
</evidence>
<evidence type="ECO:0000256" key="2">
    <source>
        <dbReference type="ARBA" id="ARBA00022448"/>
    </source>
</evidence>
<evidence type="ECO:0000256" key="7">
    <source>
        <dbReference type="ARBA" id="ARBA00023065"/>
    </source>
</evidence>
<feature type="domain" description="Cation/H+ exchanger transmembrane" evidence="11">
    <location>
        <begin position="5"/>
        <end position="180"/>
    </location>
</feature>
<dbReference type="Gene3D" id="1.20.1530.20">
    <property type="match status" value="1"/>
</dbReference>
<dbReference type="GO" id="GO:1902600">
    <property type="term" value="P:proton transmembrane transport"/>
    <property type="evidence" value="ECO:0007669"/>
    <property type="project" value="InterPro"/>
</dbReference>
<comment type="subcellular location">
    <subcellularLocation>
        <location evidence="1">Membrane</location>
        <topology evidence="1">Multi-pass membrane protein</topology>
    </subcellularLocation>
</comment>
<dbReference type="PANTHER" id="PTHR43562:SF3">
    <property type="entry name" value="SODIUM ION_PROTON EXCHANGER (EUROFUNG)"/>
    <property type="match status" value="1"/>
</dbReference>
<name>A0A9P3LY87_9FUNG</name>
<keyword evidence="5 10" id="KW-1133">Transmembrane helix</keyword>
<keyword evidence="2" id="KW-0813">Transport</keyword>
<evidence type="ECO:0000313" key="12">
    <source>
        <dbReference type="EMBL" id="GJJ75176.1"/>
    </source>
</evidence>
<reference evidence="12" key="2">
    <citation type="journal article" date="2022" name="Microbiol. Resour. Announc.">
        <title>Whole-Genome Sequence of Entomortierella parvispora E1425, a Mucoromycotan Fungus Associated with Burkholderiaceae-Related Endosymbiotic Bacteria.</title>
        <authorList>
            <person name="Herlambang A."/>
            <person name="Guo Y."/>
            <person name="Takashima Y."/>
            <person name="Narisawa K."/>
            <person name="Ohta H."/>
            <person name="Nishizawa T."/>
        </authorList>
    </citation>
    <scope>NUCLEOTIDE SEQUENCE</scope>
    <source>
        <strain evidence="12">E1425</strain>
    </source>
</reference>
<dbReference type="PANTHER" id="PTHR43562">
    <property type="entry name" value="NAPA-TYPE SODIUM/HYDROGEN ANTIPORTER"/>
    <property type="match status" value="1"/>
</dbReference>
<evidence type="ECO:0000313" key="13">
    <source>
        <dbReference type="Proteomes" id="UP000827284"/>
    </source>
</evidence>
<dbReference type="GO" id="GO:0006814">
    <property type="term" value="P:sodium ion transport"/>
    <property type="evidence" value="ECO:0007669"/>
    <property type="project" value="UniProtKB-KW"/>
</dbReference>
<evidence type="ECO:0000256" key="3">
    <source>
        <dbReference type="ARBA" id="ARBA00022449"/>
    </source>
</evidence>
<evidence type="ECO:0000256" key="6">
    <source>
        <dbReference type="ARBA" id="ARBA00023053"/>
    </source>
</evidence>
<keyword evidence="6" id="KW-0915">Sodium</keyword>
<evidence type="ECO:0000256" key="10">
    <source>
        <dbReference type="SAM" id="Phobius"/>
    </source>
</evidence>
<dbReference type="GO" id="GO:0015297">
    <property type="term" value="F:antiporter activity"/>
    <property type="evidence" value="ECO:0007669"/>
    <property type="project" value="UniProtKB-KW"/>
</dbReference>
<dbReference type="InterPro" id="IPR038770">
    <property type="entry name" value="Na+/solute_symporter_sf"/>
</dbReference>
<dbReference type="Pfam" id="PF00999">
    <property type="entry name" value="Na_H_Exchanger"/>
    <property type="match status" value="1"/>
</dbReference>
<keyword evidence="13" id="KW-1185">Reference proteome</keyword>